<dbReference type="KEGG" id="cdc:CD196_0562"/>
<reference evidence="1 2" key="1">
    <citation type="journal article" date="2009" name="Genome Biol.">
        <title>Comparative genome and phenotypic analysis of Clostridium difficile 027 strains provides insight into the evolution of a hypervirulent bacterium.</title>
        <authorList>
            <person name="Stabler R.A."/>
            <person name="He M."/>
            <person name="Dawson L."/>
            <person name="Martin M."/>
            <person name="Valiente E."/>
            <person name="Corton C."/>
            <person name="Lawley T.D."/>
            <person name="Sebaihia M."/>
            <person name="Quail M.A."/>
            <person name="Rose G."/>
            <person name="Gerding D.N."/>
            <person name="Gibert M."/>
            <person name="Popoff M.R."/>
            <person name="Parkhill J."/>
            <person name="Dougan G."/>
            <person name="Wren B.W."/>
        </authorList>
    </citation>
    <scope>NUCLEOTIDE SEQUENCE [LARGE SCALE GENOMIC DNA]</scope>
    <source>
        <strain evidence="1 2">CD196</strain>
    </source>
</reference>
<dbReference type="HOGENOM" id="CLU_3187013_0_0_9"/>
<gene>
    <name evidence="1" type="ordered locus">CD196_0562</name>
</gene>
<proteinExistence type="predicted"/>
<sequence>MRNFIKVNTKINFKAKKFFIRFNKTNKYSLVNNVLNKNFVKSIKIS</sequence>
<evidence type="ECO:0000313" key="2">
    <source>
        <dbReference type="Proteomes" id="UP000002068"/>
    </source>
</evidence>
<evidence type="ECO:0000313" key="1">
    <source>
        <dbReference type="EMBL" id="CBA61083.1"/>
    </source>
</evidence>
<dbReference type="EMBL" id="FN538970">
    <property type="protein sequence ID" value="CBA61083.1"/>
    <property type="molecule type" value="Genomic_DNA"/>
</dbReference>
<dbReference type="AlphaFoldDB" id="A0A0H3MZG4"/>
<dbReference type="Proteomes" id="UP000002068">
    <property type="component" value="Chromosome"/>
</dbReference>
<accession>A0A0H3MZG4</accession>
<organism evidence="1 2">
    <name type="scientific">Clostridioides difficile (strain CD196)</name>
    <name type="common">Peptoclostridium difficile</name>
    <dbReference type="NCBI Taxonomy" id="645462"/>
    <lineage>
        <taxon>Bacteria</taxon>
        <taxon>Bacillati</taxon>
        <taxon>Bacillota</taxon>
        <taxon>Clostridia</taxon>
        <taxon>Peptostreptococcales</taxon>
        <taxon>Peptostreptococcaceae</taxon>
        <taxon>Clostridioides</taxon>
    </lineage>
</organism>
<name>A0A0H3MZG4_CLODC</name>
<protein>
    <submittedName>
        <fullName evidence="1">Uncharacterized protein</fullName>
    </submittedName>
</protein>